<comment type="cofactor">
    <cofactor evidence="10">
        <name>thiamine diphosphate</name>
        <dbReference type="ChEBI" id="CHEBI:58937"/>
    </cofactor>
    <text evidence="10">Binds 1 thiamine pyrophosphate per subunit.</text>
</comment>
<dbReference type="PROSITE" id="PS00801">
    <property type="entry name" value="TRANSKETOLASE_1"/>
    <property type="match status" value="1"/>
</dbReference>
<evidence type="ECO:0000313" key="12">
    <source>
        <dbReference type="EMBL" id="HIV11145.1"/>
    </source>
</evidence>
<dbReference type="GO" id="GO:0016114">
    <property type="term" value="P:terpenoid biosynthetic process"/>
    <property type="evidence" value="ECO:0007669"/>
    <property type="project" value="UniProtKB-UniRule"/>
</dbReference>
<comment type="subunit">
    <text evidence="3 10">Homodimer.</text>
</comment>
<feature type="binding site" evidence="10">
    <location>
        <position position="367"/>
    </location>
    <ligand>
        <name>thiamine diphosphate</name>
        <dbReference type="ChEBI" id="CHEBI:58937"/>
    </ligand>
</feature>
<name>A0A9D1NQU7_9FIRM</name>
<feature type="domain" description="Transketolase-like pyrimidine-binding" evidence="11">
    <location>
        <begin position="316"/>
        <end position="480"/>
    </location>
</feature>
<dbReference type="SMART" id="SM00861">
    <property type="entry name" value="Transket_pyr"/>
    <property type="match status" value="1"/>
</dbReference>
<keyword evidence="5 10" id="KW-0479">Metal-binding</keyword>
<dbReference type="GO" id="GO:0009228">
    <property type="term" value="P:thiamine biosynthetic process"/>
    <property type="evidence" value="ECO:0007669"/>
    <property type="project" value="UniProtKB-UniRule"/>
</dbReference>
<feature type="binding site" evidence="10">
    <location>
        <position position="75"/>
    </location>
    <ligand>
        <name>thiamine diphosphate</name>
        <dbReference type="ChEBI" id="CHEBI:58937"/>
    </ligand>
</feature>
<evidence type="ECO:0000256" key="1">
    <source>
        <dbReference type="ARBA" id="ARBA00004980"/>
    </source>
</evidence>
<comment type="similarity">
    <text evidence="2 10">Belongs to the transketolase family. DXPS subfamily.</text>
</comment>
<dbReference type="InterPro" id="IPR005477">
    <property type="entry name" value="Dxylulose-5-P_synthase"/>
</dbReference>
<feature type="binding site" evidence="10">
    <location>
        <position position="177"/>
    </location>
    <ligand>
        <name>thiamine diphosphate</name>
        <dbReference type="ChEBI" id="CHEBI:58937"/>
    </ligand>
</feature>
<dbReference type="Gene3D" id="3.40.50.970">
    <property type="match status" value="2"/>
</dbReference>
<feature type="binding site" evidence="10">
    <location>
        <begin position="149"/>
        <end position="150"/>
    </location>
    <ligand>
        <name>thiamine diphosphate</name>
        <dbReference type="ChEBI" id="CHEBI:58937"/>
    </ligand>
</feature>
<keyword evidence="9 10" id="KW-0414">Isoprene biosynthesis</keyword>
<evidence type="ECO:0000256" key="10">
    <source>
        <dbReference type="HAMAP-Rule" id="MF_00315"/>
    </source>
</evidence>
<dbReference type="Pfam" id="PF02779">
    <property type="entry name" value="Transket_pyr"/>
    <property type="match status" value="1"/>
</dbReference>
<dbReference type="CDD" id="cd02007">
    <property type="entry name" value="TPP_DXS"/>
    <property type="match status" value="1"/>
</dbReference>
<comment type="catalytic activity">
    <reaction evidence="10">
        <text>D-glyceraldehyde 3-phosphate + pyruvate + H(+) = 1-deoxy-D-xylulose 5-phosphate + CO2</text>
        <dbReference type="Rhea" id="RHEA:12605"/>
        <dbReference type="ChEBI" id="CHEBI:15361"/>
        <dbReference type="ChEBI" id="CHEBI:15378"/>
        <dbReference type="ChEBI" id="CHEBI:16526"/>
        <dbReference type="ChEBI" id="CHEBI:57792"/>
        <dbReference type="ChEBI" id="CHEBI:59776"/>
        <dbReference type="EC" id="2.2.1.7"/>
    </reaction>
</comment>
<dbReference type="InterPro" id="IPR005475">
    <property type="entry name" value="Transketolase-like_Pyr-bd"/>
</dbReference>
<feature type="binding site" evidence="10">
    <location>
        <position position="148"/>
    </location>
    <ligand>
        <name>Mg(2+)</name>
        <dbReference type="ChEBI" id="CHEBI:18420"/>
    </ligand>
</feature>
<comment type="caution">
    <text evidence="12">The sequence shown here is derived from an EMBL/GenBank/DDBJ whole genome shotgun (WGS) entry which is preliminary data.</text>
</comment>
<feature type="binding site" evidence="10">
    <location>
        <position position="177"/>
    </location>
    <ligand>
        <name>Mg(2+)</name>
        <dbReference type="ChEBI" id="CHEBI:18420"/>
    </ligand>
</feature>
<reference evidence="12" key="2">
    <citation type="journal article" date="2021" name="PeerJ">
        <title>Extensive microbial diversity within the chicken gut microbiome revealed by metagenomics and culture.</title>
        <authorList>
            <person name="Gilroy R."/>
            <person name="Ravi A."/>
            <person name="Getino M."/>
            <person name="Pursley I."/>
            <person name="Horton D.L."/>
            <person name="Alikhan N.F."/>
            <person name="Baker D."/>
            <person name="Gharbi K."/>
            <person name="Hall N."/>
            <person name="Watson M."/>
            <person name="Adriaenssens E.M."/>
            <person name="Foster-Nyarko E."/>
            <person name="Jarju S."/>
            <person name="Secka A."/>
            <person name="Antonio M."/>
            <person name="Oren A."/>
            <person name="Chaudhuri R.R."/>
            <person name="La Ragione R."/>
            <person name="Hildebrand F."/>
            <person name="Pallen M.J."/>
        </authorList>
    </citation>
    <scope>NUCLEOTIDE SEQUENCE</scope>
    <source>
        <strain evidence="12">1370</strain>
    </source>
</reference>
<dbReference type="InterPro" id="IPR029061">
    <property type="entry name" value="THDP-binding"/>
</dbReference>
<evidence type="ECO:0000256" key="8">
    <source>
        <dbReference type="ARBA" id="ARBA00023052"/>
    </source>
</evidence>
<evidence type="ECO:0000256" key="4">
    <source>
        <dbReference type="ARBA" id="ARBA00022679"/>
    </source>
</evidence>
<evidence type="ECO:0000256" key="9">
    <source>
        <dbReference type="ARBA" id="ARBA00023229"/>
    </source>
</evidence>
<evidence type="ECO:0000256" key="6">
    <source>
        <dbReference type="ARBA" id="ARBA00022842"/>
    </source>
</evidence>
<dbReference type="SUPFAM" id="SSF52518">
    <property type="entry name" value="Thiamin diphosphate-binding fold (THDP-binding)"/>
    <property type="match status" value="1"/>
</dbReference>
<dbReference type="PANTHER" id="PTHR43322:SF5">
    <property type="entry name" value="1-DEOXY-D-XYLULOSE-5-PHOSPHATE SYNTHASE, CHLOROPLASTIC"/>
    <property type="match status" value="1"/>
</dbReference>
<accession>A0A9D1NQU7</accession>
<comment type="function">
    <text evidence="10">Catalyzes the acyloin condensation reaction between C atoms 2 and 3 of pyruvate and glyceraldehyde 3-phosphate to yield 1-deoxy-D-xylulose-5-phosphate (DXP).</text>
</comment>
<comment type="cofactor">
    <cofactor evidence="10">
        <name>Mg(2+)</name>
        <dbReference type="ChEBI" id="CHEBI:18420"/>
    </cofactor>
    <text evidence="10">Binds 1 Mg(2+) ion per subunit.</text>
</comment>
<dbReference type="InterPro" id="IPR009014">
    <property type="entry name" value="Transketo_C/PFOR_II"/>
</dbReference>
<evidence type="ECO:0000256" key="3">
    <source>
        <dbReference type="ARBA" id="ARBA00011738"/>
    </source>
</evidence>
<dbReference type="SUPFAM" id="SSF52922">
    <property type="entry name" value="TK C-terminal domain-like"/>
    <property type="match status" value="1"/>
</dbReference>
<dbReference type="GO" id="GO:0030976">
    <property type="term" value="F:thiamine pyrophosphate binding"/>
    <property type="evidence" value="ECO:0007669"/>
    <property type="project" value="UniProtKB-UniRule"/>
</dbReference>
<evidence type="ECO:0000256" key="7">
    <source>
        <dbReference type="ARBA" id="ARBA00022977"/>
    </source>
</evidence>
<evidence type="ECO:0000313" key="13">
    <source>
        <dbReference type="Proteomes" id="UP000823960"/>
    </source>
</evidence>
<dbReference type="HAMAP" id="MF_00315">
    <property type="entry name" value="DXP_synth"/>
    <property type="match status" value="1"/>
</dbReference>
<protein>
    <recommendedName>
        <fullName evidence="10">1-deoxy-D-xylulose-5-phosphate synthase</fullName>
        <ecNumber evidence="10">2.2.1.7</ecNumber>
    </recommendedName>
    <alternativeName>
        <fullName evidence="10">1-deoxyxylulose-5-phosphate synthase</fullName>
        <shortName evidence="10">DXP synthase</shortName>
        <shortName evidence="10">DXPS</shortName>
    </alternativeName>
</protein>
<proteinExistence type="inferred from homology"/>
<dbReference type="EMBL" id="DVOL01000080">
    <property type="protein sequence ID" value="HIV11145.1"/>
    <property type="molecule type" value="Genomic_DNA"/>
</dbReference>
<comment type="pathway">
    <text evidence="1 10">Metabolic intermediate biosynthesis; 1-deoxy-D-xylulose 5-phosphate biosynthesis; 1-deoxy-D-xylulose 5-phosphate from D-glyceraldehyde 3-phosphate and pyruvate: step 1/1.</text>
</comment>
<keyword evidence="7 10" id="KW-0784">Thiamine biosynthesis</keyword>
<keyword evidence="8 10" id="KW-0786">Thiamine pyrophosphate</keyword>
<dbReference type="GO" id="GO:0019288">
    <property type="term" value="P:isopentenyl diphosphate biosynthetic process, methylerythritol 4-phosphate pathway"/>
    <property type="evidence" value="ECO:0007669"/>
    <property type="project" value="TreeGrafter"/>
</dbReference>
<dbReference type="NCBIfam" id="TIGR00204">
    <property type="entry name" value="dxs"/>
    <property type="match status" value="1"/>
</dbReference>
<keyword evidence="6 10" id="KW-0460">Magnesium</keyword>
<dbReference type="GO" id="GO:0008661">
    <property type="term" value="F:1-deoxy-D-xylulose-5-phosphate synthase activity"/>
    <property type="evidence" value="ECO:0007669"/>
    <property type="project" value="UniProtKB-UniRule"/>
</dbReference>
<evidence type="ECO:0000256" key="5">
    <source>
        <dbReference type="ARBA" id="ARBA00022723"/>
    </source>
</evidence>
<evidence type="ECO:0000256" key="2">
    <source>
        <dbReference type="ARBA" id="ARBA00011081"/>
    </source>
</evidence>
<feature type="binding site" evidence="10">
    <location>
        <begin position="116"/>
        <end position="118"/>
    </location>
    <ligand>
        <name>thiamine diphosphate</name>
        <dbReference type="ChEBI" id="CHEBI:58937"/>
    </ligand>
</feature>
<dbReference type="GO" id="GO:0005829">
    <property type="term" value="C:cytosol"/>
    <property type="evidence" value="ECO:0007669"/>
    <property type="project" value="TreeGrafter"/>
</dbReference>
<keyword evidence="4 10" id="KW-0808">Transferase</keyword>
<dbReference type="Proteomes" id="UP000823960">
    <property type="component" value="Unassembled WGS sequence"/>
</dbReference>
<dbReference type="AlphaFoldDB" id="A0A9D1NQU7"/>
<dbReference type="PANTHER" id="PTHR43322">
    <property type="entry name" value="1-D-DEOXYXYLULOSE 5-PHOSPHATE SYNTHASE-RELATED"/>
    <property type="match status" value="1"/>
</dbReference>
<reference evidence="12" key="1">
    <citation type="submission" date="2020-10" db="EMBL/GenBank/DDBJ databases">
        <authorList>
            <person name="Gilroy R."/>
        </authorList>
    </citation>
    <scope>NUCLEOTIDE SEQUENCE</scope>
    <source>
        <strain evidence="12">1370</strain>
    </source>
</reference>
<dbReference type="EC" id="2.2.1.7" evidence="10"/>
<dbReference type="CDD" id="cd07033">
    <property type="entry name" value="TPP_PYR_DXS_TK_like"/>
    <property type="match status" value="1"/>
</dbReference>
<evidence type="ECO:0000259" key="11">
    <source>
        <dbReference type="SMART" id="SM00861"/>
    </source>
</evidence>
<dbReference type="InterPro" id="IPR049557">
    <property type="entry name" value="Transketolase_CS"/>
</dbReference>
<dbReference type="Pfam" id="PF13292">
    <property type="entry name" value="DXP_synthase_N"/>
    <property type="match status" value="1"/>
</dbReference>
<dbReference type="NCBIfam" id="NF003933">
    <property type="entry name" value="PRK05444.2-2"/>
    <property type="match status" value="1"/>
</dbReference>
<organism evidence="12 13">
    <name type="scientific">Candidatus Faeciplasma avium</name>
    <dbReference type="NCBI Taxonomy" id="2840798"/>
    <lineage>
        <taxon>Bacteria</taxon>
        <taxon>Bacillati</taxon>
        <taxon>Bacillota</taxon>
        <taxon>Clostridia</taxon>
        <taxon>Eubacteriales</taxon>
        <taxon>Oscillospiraceae</taxon>
        <taxon>Oscillospiraceae incertae sedis</taxon>
        <taxon>Candidatus Faeciplasma</taxon>
    </lineage>
</organism>
<dbReference type="Gene3D" id="3.40.50.920">
    <property type="match status" value="1"/>
</dbReference>
<dbReference type="GO" id="GO:0000287">
    <property type="term" value="F:magnesium ion binding"/>
    <property type="evidence" value="ECO:0007669"/>
    <property type="project" value="UniProtKB-UniRule"/>
</dbReference>
<sequence>MDKGLLGTISLPEDIKKLSHEELVTLCQEIRNKIINTVSENGGHLSSNLGVVELSVSLHRTFSSPKDKIIFDVGHQSYTHKLLTGRLDRFSTLRKRGGLSGFARPDESCHDPVVSGHSSTSISSALGIAEAMRLKGDSEHHAIAVIGDGALTGGLAYEGLNKAGKSKANIIVVVNYNEMSISKNIGAISEYLSKLRIKKSYNIFKRGTKKVVLAVPFIGQRVYRWIRTFLDVLKGKLFHSTLFEYLGFEFIGPVDGHDLSALERAFEYAKTLKGPVLVQVNTVKGKGYPPAESNPGEYHGVTGFEPLTGEKPKARPGFVQRFGSELVSLAKKDKSIIAVTAAMKYGTGLDLFYKSFPDRFFDVGIAESSAVTFCAGMSSEGLKPVFAVYSSFLQRCYDQLIHDLSISRLHCVIAVCNSGIVSEDGVTHQGLFDVPFLTTIQNVTIYSPSVYGEVDACLKRALYDDSGIVAIRLPKGCMGNKELPVCEGGCDYYYHSCGSDRLIISYGAEASEAYHAAIRLGYDFIRLLRVWPISEQVKNIINSYRQSYIFEESYYSGSIGEKLMSVCHRLSAYAIRDYLDHMTRREAVSLCGLSEECIVKALSGENRDEA</sequence>
<feature type="binding site" evidence="10">
    <location>
        <position position="288"/>
    </location>
    <ligand>
        <name>thiamine diphosphate</name>
        <dbReference type="ChEBI" id="CHEBI:58937"/>
    </ligand>
</feature>
<gene>
    <name evidence="10" type="primary">dxs</name>
    <name evidence="12" type="ORF">IAD28_05585</name>
</gene>